<evidence type="ECO:0000259" key="6">
    <source>
        <dbReference type="PROSITE" id="PS50089"/>
    </source>
</evidence>
<dbReference type="PROSITE" id="PS00518">
    <property type="entry name" value="ZF_RING_1"/>
    <property type="match status" value="1"/>
</dbReference>
<reference evidence="7" key="1">
    <citation type="submission" date="2021-12" db="EMBL/GenBank/DDBJ databases">
        <authorList>
            <person name="King R."/>
        </authorList>
    </citation>
    <scope>NUCLEOTIDE SEQUENCE</scope>
</reference>
<keyword evidence="1" id="KW-0479">Metal-binding</keyword>
<name>A0ABN8B878_CHISP</name>
<dbReference type="InterPro" id="IPR013083">
    <property type="entry name" value="Znf_RING/FYVE/PHD"/>
</dbReference>
<evidence type="ECO:0000256" key="1">
    <source>
        <dbReference type="ARBA" id="ARBA00022723"/>
    </source>
</evidence>
<dbReference type="Gene3D" id="3.30.40.10">
    <property type="entry name" value="Zinc/RING finger domain, C3HC4 (zinc finger)"/>
    <property type="match status" value="1"/>
</dbReference>
<dbReference type="EMBL" id="OU963898">
    <property type="protein sequence ID" value="CAH0405799.1"/>
    <property type="molecule type" value="Genomic_DNA"/>
</dbReference>
<feature type="compositionally biased region" description="Basic residues" evidence="5">
    <location>
        <begin position="1"/>
        <end position="10"/>
    </location>
</feature>
<feature type="region of interest" description="Disordered" evidence="5">
    <location>
        <begin position="1"/>
        <end position="114"/>
    </location>
</feature>
<dbReference type="SMART" id="SM00184">
    <property type="entry name" value="RING"/>
    <property type="match status" value="1"/>
</dbReference>
<evidence type="ECO:0000256" key="5">
    <source>
        <dbReference type="SAM" id="MobiDB-lite"/>
    </source>
</evidence>
<keyword evidence="3" id="KW-0862">Zinc</keyword>
<feature type="domain" description="RING-type" evidence="6">
    <location>
        <begin position="596"/>
        <end position="637"/>
    </location>
</feature>
<keyword evidence="2 4" id="KW-0863">Zinc-finger</keyword>
<dbReference type="InterPro" id="IPR047134">
    <property type="entry name" value="RNF4"/>
</dbReference>
<evidence type="ECO:0000313" key="8">
    <source>
        <dbReference type="Proteomes" id="UP001153292"/>
    </source>
</evidence>
<dbReference type="SUPFAM" id="SSF57850">
    <property type="entry name" value="RING/U-box"/>
    <property type="match status" value="1"/>
</dbReference>
<dbReference type="PROSITE" id="PS50089">
    <property type="entry name" value="ZF_RING_2"/>
    <property type="match status" value="1"/>
</dbReference>
<feature type="compositionally biased region" description="Polar residues" evidence="5">
    <location>
        <begin position="11"/>
        <end position="23"/>
    </location>
</feature>
<dbReference type="Pfam" id="PF13923">
    <property type="entry name" value="zf-C3HC4_2"/>
    <property type="match status" value="1"/>
</dbReference>
<dbReference type="PANTHER" id="PTHR23041:SF78">
    <property type="entry name" value="E3 UBIQUITIN-PROTEIN LIGASE RNF4"/>
    <property type="match status" value="1"/>
</dbReference>
<accession>A0ABN8B878</accession>
<proteinExistence type="predicted"/>
<dbReference type="InterPro" id="IPR017907">
    <property type="entry name" value="Znf_RING_CS"/>
</dbReference>
<organism evidence="7 8">
    <name type="scientific">Chilo suppressalis</name>
    <name type="common">Asiatic rice borer moth</name>
    <dbReference type="NCBI Taxonomy" id="168631"/>
    <lineage>
        <taxon>Eukaryota</taxon>
        <taxon>Metazoa</taxon>
        <taxon>Ecdysozoa</taxon>
        <taxon>Arthropoda</taxon>
        <taxon>Hexapoda</taxon>
        <taxon>Insecta</taxon>
        <taxon>Pterygota</taxon>
        <taxon>Neoptera</taxon>
        <taxon>Endopterygota</taxon>
        <taxon>Lepidoptera</taxon>
        <taxon>Glossata</taxon>
        <taxon>Ditrysia</taxon>
        <taxon>Pyraloidea</taxon>
        <taxon>Crambidae</taxon>
        <taxon>Crambinae</taxon>
        <taxon>Chilo</taxon>
    </lineage>
</organism>
<sequence>MSKNKDKKKTSPNARTPVSQFKSSKQRSKGFKNKLDNEGIAKSKQLVQKIKTNRSFTKSRIRTANDNGQRLCGNGKPMPSLADLEKMFDDSDDDAEETKVNNTNLASPETKSDTCSTPIITEAKLKSPDTIKKIADKMLDFISNLPDPVVLLNEGPPPPVIPQKKRKKSGIPYIVGNTERPRVPSKPTTNFCKGDADYGINLNDVDTDEDEHPKQRAKRTKTAKYSKSIFNAKSDEIAATLKEFDDANSHGSSDSNKTVAYEYFSPITCGRPQSFSPLPSTSKDNETIHKNDIRFNESFVNQSLSEETDDLEIINQPSETIIIDDFTELRKPSTAFTSECIMINDSAPSEIINNDNVASNLSHIDCTDDSIEIIENNPSNIDDSVIPVDDYYCSLDLSQPNNSDIIEVIDVDDVIAENKAVIEKYCKSNYKNHVTLVDTIQSNNIETPVRCVNIDDSTVEPVIEVTEQEILSPRMNESLARLITAARQNILPNCNVLSTVTVATNLNEANSDSVFRNILNSNDAASAMLQCSKQNCQSHDHQKEMCILSFFKSMNDIAKKYQNNMNNIQQVVSSPTPSQMETNTNPAPTSKGLGDCPICMESLLNVAVASTRCGHVFCMSCISAALTVSGKRCPTCRKPLRGKGFHQIFL</sequence>
<dbReference type="PANTHER" id="PTHR23041">
    <property type="entry name" value="RING FINGER DOMAIN-CONTAINING"/>
    <property type="match status" value="1"/>
</dbReference>
<evidence type="ECO:0000256" key="2">
    <source>
        <dbReference type="ARBA" id="ARBA00022771"/>
    </source>
</evidence>
<gene>
    <name evidence="7" type="ORF">CHILSU_LOCUS9169</name>
</gene>
<dbReference type="InterPro" id="IPR001841">
    <property type="entry name" value="Znf_RING"/>
</dbReference>
<protein>
    <recommendedName>
        <fullName evidence="6">RING-type domain-containing protein</fullName>
    </recommendedName>
</protein>
<feature type="compositionally biased region" description="Polar residues" evidence="5">
    <location>
        <begin position="53"/>
        <end position="68"/>
    </location>
</feature>
<dbReference type="Proteomes" id="UP001153292">
    <property type="component" value="Chromosome 5"/>
</dbReference>
<feature type="region of interest" description="Disordered" evidence="5">
    <location>
        <begin position="203"/>
        <end position="222"/>
    </location>
</feature>
<evidence type="ECO:0000256" key="4">
    <source>
        <dbReference type="PROSITE-ProRule" id="PRU00175"/>
    </source>
</evidence>
<evidence type="ECO:0000256" key="3">
    <source>
        <dbReference type="ARBA" id="ARBA00022833"/>
    </source>
</evidence>
<feature type="compositionally biased region" description="Polar residues" evidence="5">
    <location>
        <begin position="100"/>
        <end position="114"/>
    </location>
</feature>
<keyword evidence="8" id="KW-1185">Reference proteome</keyword>
<evidence type="ECO:0000313" key="7">
    <source>
        <dbReference type="EMBL" id="CAH0405799.1"/>
    </source>
</evidence>